<dbReference type="Proteomes" id="UP000619479">
    <property type="component" value="Unassembled WGS sequence"/>
</dbReference>
<evidence type="ECO:0000256" key="1">
    <source>
        <dbReference type="SAM" id="MobiDB-lite"/>
    </source>
</evidence>
<dbReference type="AlphaFoldDB" id="A0A919MA48"/>
<accession>A0A919MA48</accession>
<reference evidence="2" key="1">
    <citation type="submission" date="2021-01" db="EMBL/GenBank/DDBJ databases">
        <title>Whole genome shotgun sequence of Actinoplanes cyaneus NBRC 14990.</title>
        <authorList>
            <person name="Komaki H."/>
            <person name="Tamura T."/>
        </authorList>
    </citation>
    <scope>NUCLEOTIDE SEQUENCE</scope>
    <source>
        <strain evidence="2">NBRC 14990</strain>
    </source>
</reference>
<organism evidence="2 3">
    <name type="scientific">Actinoplanes cyaneus</name>
    <dbReference type="NCBI Taxonomy" id="52696"/>
    <lineage>
        <taxon>Bacteria</taxon>
        <taxon>Bacillati</taxon>
        <taxon>Actinomycetota</taxon>
        <taxon>Actinomycetes</taxon>
        <taxon>Micromonosporales</taxon>
        <taxon>Micromonosporaceae</taxon>
        <taxon>Actinoplanes</taxon>
    </lineage>
</organism>
<keyword evidence="3" id="KW-1185">Reference proteome</keyword>
<gene>
    <name evidence="2" type="ORF">Acy02nite_15770</name>
</gene>
<protein>
    <recommendedName>
        <fullName evidence="4">PE domain-containing protein</fullName>
    </recommendedName>
</protein>
<feature type="compositionally biased region" description="Low complexity" evidence="1">
    <location>
        <begin position="114"/>
        <end position="128"/>
    </location>
</feature>
<evidence type="ECO:0000313" key="3">
    <source>
        <dbReference type="Proteomes" id="UP000619479"/>
    </source>
</evidence>
<comment type="caution">
    <text evidence="2">The sequence shown here is derived from an EMBL/GenBank/DDBJ whole genome shotgun (WGS) entry which is preliminary data.</text>
</comment>
<feature type="compositionally biased region" description="Low complexity" evidence="1">
    <location>
        <begin position="155"/>
        <end position="178"/>
    </location>
</feature>
<feature type="region of interest" description="Disordered" evidence="1">
    <location>
        <begin position="114"/>
        <end position="178"/>
    </location>
</feature>
<proteinExistence type="predicted"/>
<dbReference type="EMBL" id="BOMH01000013">
    <property type="protein sequence ID" value="GID63696.1"/>
    <property type="molecule type" value="Genomic_DNA"/>
</dbReference>
<name>A0A919MA48_9ACTN</name>
<sequence>MVSGQLRVDPESVAAAGRDLAGIAQRMADDVATLEAAVGAASDPWGADETGSMFALAYRAVRDVALDAMGSYTEQVGFAAATLMMQARSVAAADAANASSLYGVTGFPGGAAPGPAGDAARGGPAAGPAAGGGPAPGPAVGGVPTAGPAFGGGSAARPAVDGGPAAGPAAGPAVSGGG</sequence>
<evidence type="ECO:0008006" key="4">
    <source>
        <dbReference type="Google" id="ProtNLM"/>
    </source>
</evidence>
<dbReference type="Gene3D" id="1.10.287.1060">
    <property type="entry name" value="ESAT-6-like"/>
    <property type="match status" value="1"/>
</dbReference>
<evidence type="ECO:0000313" key="2">
    <source>
        <dbReference type="EMBL" id="GID63696.1"/>
    </source>
</evidence>